<dbReference type="AlphaFoldDB" id="A0AA35YKX3"/>
<dbReference type="Proteomes" id="UP001177003">
    <property type="component" value="Chromosome 3"/>
</dbReference>
<reference evidence="1" key="1">
    <citation type="submission" date="2023-04" db="EMBL/GenBank/DDBJ databases">
        <authorList>
            <person name="Vijverberg K."/>
            <person name="Xiong W."/>
            <person name="Schranz E."/>
        </authorList>
    </citation>
    <scope>NUCLEOTIDE SEQUENCE</scope>
</reference>
<organism evidence="1 2">
    <name type="scientific">Lactuca saligna</name>
    <name type="common">Willowleaf lettuce</name>
    <dbReference type="NCBI Taxonomy" id="75948"/>
    <lineage>
        <taxon>Eukaryota</taxon>
        <taxon>Viridiplantae</taxon>
        <taxon>Streptophyta</taxon>
        <taxon>Embryophyta</taxon>
        <taxon>Tracheophyta</taxon>
        <taxon>Spermatophyta</taxon>
        <taxon>Magnoliopsida</taxon>
        <taxon>eudicotyledons</taxon>
        <taxon>Gunneridae</taxon>
        <taxon>Pentapetalae</taxon>
        <taxon>asterids</taxon>
        <taxon>campanulids</taxon>
        <taxon>Asterales</taxon>
        <taxon>Asteraceae</taxon>
        <taxon>Cichorioideae</taxon>
        <taxon>Cichorieae</taxon>
        <taxon>Lactucinae</taxon>
        <taxon>Lactuca</taxon>
    </lineage>
</organism>
<dbReference type="EMBL" id="OX465079">
    <property type="protein sequence ID" value="CAI9275791.1"/>
    <property type="molecule type" value="Genomic_DNA"/>
</dbReference>
<accession>A0AA35YKX3</accession>
<protein>
    <submittedName>
        <fullName evidence="1">Uncharacterized protein</fullName>
    </submittedName>
</protein>
<name>A0AA35YKX3_LACSI</name>
<evidence type="ECO:0000313" key="2">
    <source>
        <dbReference type="Proteomes" id="UP001177003"/>
    </source>
</evidence>
<proteinExistence type="predicted"/>
<gene>
    <name evidence="1" type="ORF">LSALG_LOCUS15813</name>
</gene>
<sequence>MGVLAGKSTAHIRKIRSLRVVPSNSDEKAESDDAGLRPHKMHKTVSVGKLLGGIDDILGDKFFVTGQNERVAVPSSSVTPPSSFTGSFPDDFGSSSMFGGISGSLKGSYQPERPARVGEVGTTSHSLSFEAYAPGWAITKDSLLSEDITA</sequence>
<keyword evidence="2" id="KW-1185">Reference proteome</keyword>
<evidence type="ECO:0000313" key="1">
    <source>
        <dbReference type="EMBL" id="CAI9275791.1"/>
    </source>
</evidence>